<sequence length="287" mass="32419">MSRETEELMVGTANRMGTSVIIVSEPCRNARRNDANQFTDEDGDVRVIQNANIVDRPFRKAAAGKGYVIASDGRWHIAGRDFNARSRIPRHKDHDEGRDLGQLYRAGEPDGSLVKTGNLATCIRRKGTSLEDLTLVNVAARDANASWEVLEEVESLSDHAYVKYETNPQSSDGTDCRVNDRHSWRTWKLKTLNYDVLRATLVAATRWSHDSMTQDVKLELALTSACNKNILLHGQGRGGPEVEEKIRESAKEHKSGKERAWKELVKMTDPWGRPYKVLTKKMRPAHR</sequence>
<dbReference type="SUPFAM" id="SSF56219">
    <property type="entry name" value="DNase I-like"/>
    <property type="match status" value="1"/>
</dbReference>
<reference evidence="1" key="1">
    <citation type="journal article" date="2024" name="Gigascience">
        <title>Chromosome-level genome of the poultry shaft louse Menopon gallinae provides insight into the host-switching and adaptive evolution of parasitic lice.</title>
        <authorList>
            <person name="Xu Y."/>
            <person name="Ma L."/>
            <person name="Liu S."/>
            <person name="Liang Y."/>
            <person name="Liu Q."/>
            <person name="He Z."/>
            <person name="Tian L."/>
            <person name="Duan Y."/>
            <person name="Cai W."/>
            <person name="Li H."/>
            <person name="Song F."/>
        </authorList>
    </citation>
    <scope>NUCLEOTIDE SEQUENCE</scope>
    <source>
        <strain evidence="1">Cailab_2023a</strain>
    </source>
</reference>
<dbReference type="EMBL" id="JARGDH010000002">
    <property type="protein sequence ID" value="KAL0274502.1"/>
    <property type="molecule type" value="Genomic_DNA"/>
</dbReference>
<evidence type="ECO:0000313" key="1">
    <source>
        <dbReference type="EMBL" id="KAL0274502.1"/>
    </source>
</evidence>
<organism evidence="1">
    <name type="scientific">Menopon gallinae</name>
    <name type="common">poultry shaft louse</name>
    <dbReference type="NCBI Taxonomy" id="328185"/>
    <lineage>
        <taxon>Eukaryota</taxon>
        <taxon>Metazoa</taxon>
        <taxon>Ecdysozoa</taxon>
        <taxon>Arthropoda</taxon>
        <taxon>Hexapoda</taxon>
        <taxon>Insecta</taxon>
        <taxon>Pterygota</taxon>
        <taxon>Neoptera</taxon>
        <taxon>Paraneoptera</taxon>
        <taxon>Psocodea</taxon>
        <taxon>Troctomorpha</taxon>
        <taxon>Phthiraptera</taxon>
        <taxon>Amblycera</taxon>
        <taxon>Menoponidae</taxon>
        <taxon>Menopon</taxon>
    </lineage>
</organism>
<gene>
    <name evidence="1" type="ORF">PYX00_002604</name>
</gene>
<dbReference type="InterPro" id="IPR036691">
    <property type="entry name" value="Endo/exonu/phosph_ase_sf"/>
</dbReference>
<proteinExistence type="predicted"/>
<dbReference type="AlphaFoldDB" id="A0AAW2HXI4"/>
<comment type="caution">
    <text evidence="1">The sequence shown here is derived from an EMBL/GenBank/DDBJ whole genome shotgun (WGS) entry which is preliminary data.</text>
</comment>
<protein>
    <recommendedName>
        <fullName evidence="2">Endonuclease/exonuclease/phosphatase domain-containing protein</fullName>
    </recommendedName>
</protein>
<accession>A0AAW2HXI4</accession>
<dbReference type="Gene3D" id="3.60.10.10">
    <property type="entry name" value="Endonuclease/exonuclease/phosphatase"/>
    <property type="match status" value="1"/>
</dbReference>
<name>A0AAW2HXI4_9NEOP</name>
<evidence type="ECO:0008006" key="2">
    <source>
        <dbReference type="Google" id="ProtNLM"/>
    </source>
</evidence>